<name>A0A1Y1Z8Q3_9PLEO</name>
<sequence>MLACKSCAMCQEISSAILSRFGTLDKDIDSELVRTEITTCGPYCLGSDAILALDPSYFEGIRYPEMNHNDLRLPHSSPHGDAPEMEENLLQVQSVVYVVVTAPPGSSLREIIPEVDSYSPSNGAYTPSGPSMFQYGVHRLPPHPHEGPGLMQPTLGIQLRLRYGQSGSELQGIER</sequence>
<keyword evidence="2" id="KW-1185">Reference proteome</keyword>
<dbReference type="AlphaFoldDB" id="A0A1Y1Z8Q3"/>
<protein>
    <submittedName>
        <fullName evidence="1">Uncharacterized protein</fullName>
    </submittedName>
</protein>
<gene>
    <name evidence="1" type="ORF">BCR34DRAFT_31829</name>
</gene>
<reference evidence="1 2" key="1">
    <citation type="submission" date="2016-07" db="EMBL/GenBank/DDBJ databases">
        <title>Pervasive Adenine N6-methylation of Active Genes in Fungi.</title>
        <authorList>
            <consortium name="DOE Joint Genome Institute"/>
            <person name="Mondo S.J."/>
            <person name="Dannebaum R.O."/>
            <person name="Kuo R.C."/>
            <person name="Labutti K."/>
            <person name="Haridas S."/>
            <person name="Kuo A."/>
            <person name="Salamov A."/>
            <person name="Ahrendt S.R."/>
            <person name="Lipzen A."/>
            <person name="Sullivan W."/>
            <person name="Andreopoulos W.B."/>
            <person name="Clum A."/>
            <person name="Lindquist E."/>
            <person name="Daum C."/>
            <person name="Ramamoorthy G.K."/>
            <person name="Gryganskyi A."/>
            <person name="Culley D."/>
            <person name="Magnuson J.K."/>
            <person name="James T.Y."/>
            <person name="O'Malley M.A."/>
            <person name="Stajich J.E."/>
            <person name="Spatafora J.W."/>
            <person name="Visel A."/>
            <person name="Grigoriev I.V."/>
        </authorList>
    </citation>
    <scope>NUCLEOTIDE SEQUENCE [LARGE SCALE GENOMIC DNA]</scope>
    <source>
        <strain evidence="1 2">CBS 115471</strain>
    </source>
</reference>
<proteinExistence type="predicted"/>
<evidence type="ECO:0000313" key="2">
    <source>
        <dbReference type="Proteomes" id="UP000193144"/>
    </source>
</evidence>
<organism evidence="1 2">
    <name type="scientific">Clohesyomyces aquaticus</name>
    <dbReference type="NCBI Taxonomy" id="1231657"/>
    <lineage>
        <taxon>Eukaryota</taxon>
        <taxon>Fungi</taxon>
        <taxon>Dikarya</taxon>
        <taxon>Ascomycota</taxon>
        <taxon>Pezizomycotina</taxon>
        <taxon>Dothideomycetes</taxon>
        <taxon>Pleosporomycetidae</taxon>
        <taxon>Pleosporales</taxon>
        <taxon>Lindgomycetaceae</taxon>
        <taxon>Clohesyomyces</taxon>
    </lineage>
</organism>
<comment type="caution">
    <text evidence="1">The sequence shown here is derived from an EMBL/GenBank/DDBJ whole genome shotgun (WGS) entry which is preliminary data.</text>
</comment>
<dbReference type="Proteomes" id="UP000193144">
    <property type="component" value="Unassembled WGS sequence"/>
</dbReference>
<accession>A0A1Y1Z8Q3</accession>
<evidence type="ECO:0000313" key="1">
    <source>
        <dbReference type="EMBL" id="ORY06638.1"/>
    </source>
</evidence>
<dbReference type="EMBL" id="MCFA01000115">
    <property type="protein sequence ID" value="ORY06638.1"/>
    <property type="molecule type" value="Genomic_DNA"/>
</dbReference>